<evidence type="ECO:0000256" key="2">
    <source>
        <dbReference type="SAM" id="Phobius"/>
    </source>
</evidence>
<accession>A0A178LKW6</accession>
<dbReference type="RefSeq" id="WP_064306960.1">
    <property type="nucleotide sequence ID" value="NZ_FMWB01000030.1"/>
</dbReference>
<keyword evidence="2" id="KW-1133">Transmembrane helix</keyword>
<evidence type="ECO:0000313" key="4">
    <source>
        <dbReference type="Proteomes" id="UP000078356"/>
    </source>
</evidence>
<sequence length="119" mass="12584">MNDRTRASARRRRASTLDDDSLRAAHQSIAAGTQTLGDIADLVKVTHSRSPSRTTDRPGEAPVAALGTKGLNSVLSNLQQVLGISPTLLTIAAAGSIALGVMIGVWSYGTPLYTFFFSR</sequence>
<dbReference type="OrthoDB" id="9893078at2"/>
<evidence type="ECO:0000313" key="3">
    <source>
        <dbReference type="EMBL" id="OAN31750.1"/>
    </source>
</evidence>
<dbReference type="AlphaFoldDB" id="A0A178LKW6"/>
<organism evidence="3 4">
    <name type="scientific">Pseudomonas oryzihabitans</name>
    <dbReference type="NCBI Taxonomy" id="47885"/>
    <lineage>
        <taxon>Bacteria</taxon>
        <taxon>Pseudomonadati</taxon>
        <taxon>Pseudomonadota</taxon>
        <taxon>Gammaproteobacteria</taxon>
        <taxon>Pseudomonadales</taxon>
        <taxon>Pseudomonadaceae</taxon>
        <taxon>Pseudomonas</taxon>
    </lineage>
</organism>
<evidence type="ECO:0000256" key="1">
    <source>
        <dbReference type="SAM" id="MobiDB-lite"/>
    </source>
</evidence>
<dbReference type="EMBL" id="LWCR01000003">
    <property type="protein sequence ID" value="OAN31750.1"/>
    <property type="molecule type" value="Genomic_DNA"/>
</dbReference>
<protein>
    <submittedName>
        <fullName evidence="3">Uncharacterized protein</fullName>
    </submittedName>
</protein>
<proteinExistence type="predicted"/>
<feature type="transmembrane region" description="Helical" evidence="2">
    <location>
        <begin position="88"/>
        <end position="109"/>
    </location>
</feature>
<keyword evidence="2" id="KW-0472">Membrane</keyword>
<name>A0A178LKW6_9PSED</name>
<dbReference type="Proteomes" id="UP000078356">
    <property type="component" value="Unassembled WGS sequence"/>
</dbReference>
<reference evidence="3 4" key="1">
    <citation type="submission" date="2016-04" db="EMBL/GenBank/DDBJ databases">
        <title>Draft Genome Sequences of Staphylococcus capitis Strain H36, S. capitis Strain H65, S. cohnii Strain H62, S. hominis Strain H69, Mycobacterium iranicum Strain H39, Plantibacter sp. Strain H53, Pseudomonas oryzihabitans Strain H72, and Microbacterium sp. Strain H83, isolated from residential settings.</title>
        <authorList>
            <person name="Lymperopoulou D."/>
            <person name="Adams R.I."/>
            <person name="Lindow S."/>
            <person name="Coil D.A."/>
            <person name="Jospin G."/>
            <person name="Eisen J.A."/>
        </authorList>
    </citation>
    <scope>NUCLEOTIDE SEQUENCE [LARGE SCALE GENOMIC DNA]</scope>
    <source>
        <strain evidence="3 4">H72</strain>
    </source>
</reference>
<keyword evidence="2" id="KW-0812">Transmembrane</keyword>
<gene>
    <name evidence="3" type="ORF">A4V15_11860</name>
</gene>
<comment type="caution">
    <text evidence="3">The sequence shown here is derived from an EMBL/GenBank/DDBJ whole genome shotgun (WGS) entry which is preliminary data.</text>
</comment>
<feature type="region of interest" description="Disordered" evidence="1">
    <location>
        <begin position="1"/>
        <end position="20"/>
    </location>
</feature>